<dbReference type="EMBL" id="JASFZW010000001">
    <property type="protein sequence ID" value="KAK2080385.1"/>
    <property type="molecule type" value="Genomic_DNA"/>
</dbReference>
<dbReference type="Proteomes" id="UP001255856">
    <property type="component" value="Unassembled WGS sequence"/>
</dbReference>
<name>A0AAD9MLY1_PROWI</name>
<protein>
    <recommendedName>
        <fullName evidence="1">Methyltransferase FkbM domain-containing protein</fullName>
    </recommendedName>
</protein>
<dbReference type="Pfam" id="PF05050">
    <property type="entry name" value="Methyltransf_21"/>
    <property type="match status" value="1"/>
</dbReference>
<evidence type="ECO:0000313" key="2">
    <source>
        <dbReference type="EMBL" id="KAK2080385.1"/>
    </source>
</evidence>
<dbReference type="Gene3D" id="3.40.50.150">
    <property type="entry name" value="Vaccinia Virus protein VP39"/>
    <property type="match status" value="1"/>
</dbReference>
<dbReference type="InterPro" id="IPR052514">
    <property type="entry name" value="SAM-dependent_MTase"/>
</dbReference>
<organism evidence="2 3">
    <name type="scientific">Prototheca wickerhamii</name>
    <dbReference type="NCBI Taxonomy" id="3111"/>
    <lineage>
        <taxon>Eukaryota</taxon>
        <taxon>Viridiplantae</taxon>
        <taxon>Chlorophyta</taxon>
        <taxon>core chlorophytes</taxon>
        <taxon>Trebouxiophyceae</taxon>
        <taxon>Chlorellales</taxon>
        <taxon>Chlorellaceae</taxon>
        <taxon>Prototheca</taxon>
    </lineage>
</organism>
<proteinExistence type="predicted"/>
<keyword evidence="3" id="KW-1185">Reference proteome</keyword>
<evidence type="ECO:0000259" key="1">
    <source>
        <dbReference type="Pfam" id="PF05050"/>
    </source>
</evidence>
<gene>
    <name evidence="2" type="ORF">QBZ16_000238</name>
</gene>
<sequence>MCMTIPIWTRTSRVTFRDTGVLEIRMHRLWNDLLLNCSQPGARFVDVGANFGWYSVMAAVYGCHVTAWEPVPRFAAFFKYNMLLNNVTNLIELREKIVSDKDGDKLVIRVPAKGILGTAGIDGANIADDNELESVERETERLDSVIEGPSTLLKVDVEGFEPQVFYGAKGLIEADLLPNILFEYSPGVFEKARNLNRSCANPEVLMAFVNAGYELFDLSNVEQASGFERQPVYSIPGAVLRNDLEDCVRRKAGTLNCPDHPTLVEAGWKRCNVEISGLHPQSYRPTFNFNTNVWASKRRPEGWQPKGVAALIPPEADLMRTYYVDRNRPGLGGWWCTAKWLNPKTSQVQHRCRCRDRTVCGPLARIVSKHPELLLPTPLDKPVDTEAFRVENW</sequence>
<dbReference type="AlphaFoldDB" id="A0AAD9MLY1"/>
<dbReference type="PANTHER" id="PTHR34203">
    <property type="entry name" value="METHYLTRANSFERASE, FKBM FAMILY PROTEIN"/>
    <property type="match status" value="1"/>
</dbReference>
<dbReference type="PANTHER" id="PTHR34203:SF13">
    <property type="entry name" value="EXPRESSED PROTEIN"/>
    <property type="match status" value="1"/>
</dbReference>
<dbReference type="NCBIfam" id="TIGR01444">
    <property type="entry name" value="fkbM_fam"/>
    <property type="match status" value="1"/>
</dbReference>
<dbReference type="InterPro" id="IPR006342">
    <property type="entry name" value="FkbM_mtfrase"/>
</dbReference>
<dbReference type="InterPro" id="IPR029063">
    <property type="entry name" value="SAM-dependent_MTases_sf"/>
</dbReference>
<feature type="domain" description="Methyltransferase FkbM" evidence="1">
    <location>
        <begin position="46"/>
        <end position="214"/>
    </location>
</feature>
<dbReference type="SUPFAM" id="SSF53335">
    <property type="entry name" value="S-adenosyl-L-methionine-dependent methyltransferases"/>
    <property type="match status" value="1"/>
</dbReference>
<comment type="caution">
    <text evidence="2">The sequence shown here is derived from an EMBL/GenBank/DDBJ whole genome shotgun (WGS) entry which is preliminary data.</text>
</comment>
<accession>A0AAD9MLY1</accession>
<reference evidence="2" key="1">
    <citation type="submission" date="2021-01" db="EMBL/GenBank/DDBJ databases">
        <authorList>
            <person name="Eckstrom K.M.E."/>
        </authorList>
    </citation>
    <scope>NUCLEOTIDE SEQUENCE</scope>
    <source>
        <strain evidence="2">UVCC 0001</strain>
    </source>
</reference>
<evidence type="ECO:0000313" key="3">
    <source>
        <dbReference type="Proteomes" id="UP001255856"/>
    </source>
</evidence>